<sequence length="120" mass="13672">MDLRTPVPGLPSLWSVPHLGRPVRGVRLAFGGPARDPYPRAPLWLRCETRHGRVWAYDLRRLDLVRRCVAAGPRERAPGYDTGRKTTLFARPPSWTKSARNRDEVLRAIERLRATVVRPG</sequence>
<accession>A0ABQ3CRK2</accession>
<name>A0ABQ3CRK2_9ACTN</name>
<reference evidence="2" key="1">
    <citation type="journal article" date="2019" name="Int. J. Syst. Evol. Microbiol.">
        <title>The Global Catalogue of Microorganisms (GCM) 10K type strain sequencing project: providing services to taxonomists for standard genome sequencing and annotation.</title>
        <authorList>
            <consortium name="The Broad Institute Genomics Platform"/>
            <consortium name="The Broad Institute Genome Sequencing Center for Infectious Disease"/>
            <person name="Wu L."/>
            <person name="Ma J."/>
        </authorList>
    </citation>
    <scope>NUCLEOTIDE SEQUENCE [LARGE SCALE GENOMIC DNA]</scope>
    <source>
        <strain evidence="2">JCM 4733</strain>
    </source>
</reference>
<dbReference type="RefSeq" id="WP_229917323.1">
    <property type="nucleotide sequence ID" value="NZ_BMVN01000018.1"/>
</dbReference>
<protein>
    <recommendedName>
        <fullName evidence="3">Transposase</fullName>
    </recommendedName>
</protein>
<organism evidence="1 2">
    <name type="scientific">Streptomyces canarius</name>
    <dbReference type="NCBI Taxonomy" id="285453"/>
    <lineage>
        <taxon>Bacteria</taxon>
        <taxon>Bacillati</taxon>
        <taxon>Actinomycetota</taxon>
        <taxon>Actinomycetes</taxon>
        <taxon>Kitasatosporales</taxon>
        <taxon>Streptomycetaceae</taxon>
        <taxon>Streptomyces</taxon>
    </lineage>
</organism>
<dbReference type="EMBL" id="BMVN01000018">
    <property type="protein sequence ID" value="GHA39471.1"/>
    <property type="molecule type" value="Genomic_DNA"/>
</dbReference>
<evidence type="ECO:0000313" key="1">
    <source>
        <dbReference type="EMBL" id="GHA39471.1"/>
    </source>
</evidence>
<gene>
    <name evidence="1" type="ORF">GCM10010345_50110</name>
</gene>
<comment type="caution">
    <text evidence="1">The sequence shown here is derived from an EMBL/GenBank/DDBJ whole genome shotgun (WGS) entry which is preliminary data.</text>
</comment>
<dbReference type="Proteomes" id="UP000653644">
    <property type="component" value="Unassembled WGS sequence"/>
</dbReference>
<proteinExistence type="predicted"/>
<evidence type="ECO:0008006" key="3">
    <source>
        <dbReference type="Google" id="ProtNLM"/>
    </source>
</evidence>
<evidence type="ECO:0000313" key="2">
    <source>
        <dbReference type="Proteomes" id="UP000653644"/>
    </source>
</evidence>
<keyword evidence="2" id="KW-1185">Reference proteome</keyword>